<dbReference type="EMBL" id="LOWA01000046">
    <property type="protein sequence ID" value="KVE25101.1"/>
    <property type="molecule type" value="Genomic_DNA"/>
</dbReference>
<accession>A0A118DMM1</accession>
<dbReference type="OrthoDB" id="5293495at2"/>
<evidence type="ECO:0000313" key="3">
    <source>
        <dbReference type="EMBL" id="KVE25101.1"/>
    </source>
</evidence>
<dbReference type="RefSeq" id="WP_059519512.1">
    <property type="nucleotide sequence ID" value="NZ_LOWA01000046.1"/>
</dbReference>
<evidence type="ECO:0000259" key="2">
    <source>
        <dbReference type="SMART" id="SM00849"/>
    </source>
</evidence>
<dbReference type="Pfam" id="PF22036">
    <property type="entry name" value="MoaF_like"/>
    <property type="match status" value="1"/>
</dbReference>
<keyword evidence="3" id="KW-0378">Hydrolase</keyword>
<comment type="caution">
    <text evidence="3">The sequence shown here is derived from an EMBL/GenBank/DDBJ whole genome shotgun (WGS) entry which is preliminary data.</text>
</comment>
<dbReference type="GO" id="GO:0016787">
    <property type="term" value="F:hydrolase activity"/>
    <property type="evidence" value="ECO:0007669"/>
    <property type="project" value="UniProtKB-KW"/>
</dbReference>
<sequence length="404" mass="43640">MFTRSLIKAAFSISAMLSAVCASAAAPLAVDVYNPGAKGIFPVSSEIVTGKTEAILVDAQFQRSDATALVDKIKASGKTLKAVYISHSDPDYYFGLDTIHAAFPNAKIVATPQTVAAIQASKDGKLAYWGPILKDNAPKSLIVPQPLDGNTLTIDGEKLQIVGLDGPTPDRTFVWIPSARTVAGGIPVAANIHVWIADTQTPLSRANWLATLERIDSLKPARVIPGHFLPNADGSLPFTTASVAFTRDYLKAFDQEAARAKDSATLIAAMETRYPALGAKPSLEMSAKVIKGEMPWPTPAPFPALGKQMRVQFGDVVFDLHFKDERTMSFIGIAGQFKGVTDTVQYTAREIRPNVYMVYWHEPSTGSNVVHIEDFEHGTVYTNIAQKNGEFLHLSGVLKIVEPS</sequence>
<organism evidence="3 4">
    <name type="scientific">Burkholderia singularis</name>
    <dbReference type="NCBI Taxonomy" id="1503053"/>
    <lineage>
        <taxon>Bacteria</taxon>
        <taxon>Pseudomonadati</taxon>
        <taxon>Pseudomonadota</taxon>
        <taxon>Betaproteobacteria</taxon>
        <taxon>Burkholderiales</taxon>
        <taxon>Burkholderiaceae</taxon>
        <taxon>Burkholderia</taxon>
        <taxon>pseudomallei group</taxon>
    </lineage>
</organism>
<dbReference type="CDD" id="cd07739">
    <property type="entry name" value="metallo-hydrolase-like_MBL-fold"/>
    <property type="match status" value="1"/>
</dbReference>
<proteinExistence type="predicted"/>
<evidence type="ECO:0000313" key="4">
    <source>
        <dbReference type="Proteomes" id="UP000062788"/>
    </source>
</evidence>
<dbReference type="Gene3D" id="2.40.128.20">
    <property type="match status" value="1"/>
</dbReference>
<dbReference type="Gene3D" id="3.60.15.10">
    <property type="entry name" value="Ribonuclease Z/Hydroxyacylglutathione hydrolase-like"/>
    <property type="match status" value="1"/>
</dbReference>
<dbReference type="PANTHER" id="PTHR42951:SF14">
    <property type="entry name" value="METALLO-BETA-LACTAMASE SUPERFAMILY PROTEIN"/>
    <property type="match status" value="1"/>
</dbReference>
<dbReference type="InterPro" id="IPR053892">
    <property type="entry name" value="MoaF-like"/>
</dbReference>
<dbReference type="Pfam" id="PF00753">
    <property type="entry name" value="Lactamase_B"/>
    <property type="match status" value="1"/>
</dbReference>
<protein>
    <submittedName>
        <fullName evidence="3">MBL fold metallo-hydrolase</fullName>
    </submittedName>
</protein>
<feature type="chain" id="PRO_5007158205" evidence="1">
    <location>
        <begin position="25"/>
        <end position="404"/>
    </location>
</feature>
<dbReference type="InterPro" id="IPR036866">
    <property type="entry name" value="RibonucZ/Hydroxyglut_hydro"/>
</dbReference>
<dbReference type="PANTHER" id="PTHR42951">
    <property type="entry name" value="METALLO-BETA-LACTAMASE DOMAIN-CONTAINING"/>
    <property type="match status" value="1"/>
</dbReference>
<feature type="domain" description="Metallo-beta-lactamase" evidence="2">
    <location>
        <begin position="42"/>
        <end position="227"/>
    </location>
</feature>
<dbReference type="Proteomes" id="UP000062788">
    <property type="component" value="Unassembled WGS sequence"/>
</dbReference>
<keyword evidence="1" id="KW-0732">Signal</keyword>
<evidence type="ECO:0000256" key="1">
    <source>
        <dbReference type="SAM" id="SignalP"/>
    </source>
</evidence>
<dbReference type="SMART" id="SM00849">
    <property type="entry name" value="Lactamase_B"/>
    <property type="match status" value="1"/>
</dbReference>
<dbReference type="InterPro" id="IPR001279">
    <property type="entry name" value="Metallo-B-lactamas"/>
</dbReference>
<dbReference type="InterPro" id="IPR050855">
    <property type="entry name" value="NDM-1-like"/>
</dbReference>
<dbReference type="AlphaFoldDB" id="A0A118DMM1"/>
<reference evidence="3 4" key="1">
    <citation type="submission" date="2015-11" db="EMBL/GenBank/DDBJ databases">
        <title>Expanding the genomic diversity of Burkholderia species for the development of highly accurate diagnostics.</title>
        <authorList>
            <person name="Sahl J."/>
            <person name="Keim P."/>
            <person name="Wagner D."/>
        </authorList>
    </citation>
    <scope>NUCLEOTIDE SEQUENCE [LARGE SCALE GENOMIC DNA]</scope>
    <source>
        <strain evidence="3 4">TSV85</strain>
    </source>
</reference>
<gene>
    <name evidence="3" type="ORF">WS67_19730</name>
</gene>
<name>A0A118DMM1_9BURK</name>
<dbReference type="SUPFAM" id="SSF56281">
    <property type="entry name" value="Metallo-hydrolase/oxidoreductase"/>
    <property type="match status" value="1"/>
</dbReference>
<feature type="signal peptide" evidence="1">
    <location>
        <begin position="1"/>
        <end position="24"/>
    </location>
</feature>
<keyword evidence="4" id="KW-1185">Reference proteome</keyword>
<dbReference type="InterPro" id="IPR012674">
    <property type="entry name" value="Calycin"/>
</dbReference>